<reference evidence="6 7" key="1">
    <citation type="submission" date="2019-06" db="EMBL/GenBank/DDBJ databases">
        <title>Genomic Encyclopedia of Archaeal and Bacterial Type Strains, Phase II (KMG-II): from individual species to whole genera.</title>
        <authorList>
            <person name="Goeker M."/>
        </authorList>
    </citation>
    <scope>NUCLEOTIDE SEQUENCE [LARGE SCALE GENOMIC DNA]</scope>
    <source>
        <strain evidence="6 7">DSM 24789</strain>
    </source>
</reference>
<keyword evidence="4" id="KW-0812">Transmembrane</keyword>
<comment type="similarity">
    <text evidence="1">Belongs to the glycosyltransferase 2 family.</text>
</comment>
<dbReference type="Proteomes" id="UP000320773">
    <property type="component" value="Unassembled WGS sequence"/>
</dbReference>
<evidence type="ECO:0000256" key="4">
    <source>
        <dbReference type="SAM" id="Phobius"/>
    </source>
</evidence>
<evidence type="ECO:0000256" key="3">
    <source>
        <dbReference type="ARBA" id="ARBA00022679"/>
    </source>
</evidence>
<dbReference type="Gene3D" id="3.90.550.10">
    <property type="entry name" value="Spore Coat Polysaccharide Biosynthesis Protein SpsA, Chain A"/>
    <property type="match status" value="1"/>
</dbReference>
<dbReference type="SUPFAM" id="SSF53448">
    <property type="entry name" value="Nucleotide-diphospho-sugar transferases"/>
    <property type="match status" value="1"/>
</dbReference>
<feature type="transmembrane region" description="Helical" evidence="4">
    <location>
        <begin position="17"/>
        <end position="42"/>
    </location>
</feature>
<feature type="transmembrane region" description="Helical" evidence="4">
    <location>
        <begin position="297"/>
        <end position="316"/>
    </location>
</feature>
<dbReference type="AlphaFoldDB" id="A0A543G4N1"/>
<keyword evidence="2" id="KW-0328">Glycosyltransferase</keyword>
<dbReference type="PANTHER" id="PTHR43630">
    <property type="entry name" value="POLY-BETA-1,6-N-ACETYL-D-GLUCOSAMINE SYNTHASE"/>
    <property type="match status" value="1"/>
</dbReference>
<feature type="domain" description="Glycosyltransferase 2-like" evidence="5">
    <location>
        <begin position="56"/>
        <end position="189"/>
    </location>
</feature>
<evidence type="ECO:0000256" key="2">
    <source>
        <dbReference type="ARBA" id="ARBA00022676"/>
    </source>
</evidence>
<dbReference type="InterPro" id="IPR001173">
    <property type="entry name" value="Glyco_trans_2-like"/>
</dbReference>
<accession>A0A543G4N1</accession>
<gene>
    <name evidence="6" type="ORF">BC670_1937</name>
</gene>
<evidence type="ECO:0000256" key="1">
    <source>
        <dbReference type="ARBA" id="ARBA00006739"/>
    </source>
</evidence>
<feature type="transmembrane region" description="Helical" evidence="4">
    <location>
        <begin position="322"/>
        <end position="341"/>
    </location>
</feature>
<keyword evidence="4" id="KW-0472">Membrane</keyword>
<comment type="caution">
    <text evidence="6">The sequence shown here is derived from an EMBL/GenBank/DDBJ whole genome shotgun (WGS) entry which is preliminary data.</text>
</comment>
<keyword evidence="3 6" id="KW-0808">Transferase</keyword>
<dbReference type="PANTHER" id="PTHR43630:SF1">
    <property type="entry name" value="POLY-BETA-1,6-N-ACETYL-D-GLUCOSAMINE SYNTHASE"/>
    <property type="match status" value="1"/>
</dbReference>
<sequence length="381" mass="44025">MYFCPAFSKVYKTIMDVIFFLFIAVIVIQFSYYVIVFGKFVFAKKTTLSPKKVAVSVLVCAKNEAENVKKFIPLLINQDYPDYEIVLIDDDSNDDTLDIFEGFEKENPKIKLVKVANVEAFWGNKKYALTLGIKAAKNDYLLFTDADCYPKTTHWITEMTAHFEPEKTIVLGYGGYETMEGSFLNKIIRLETVLTATQYFSWAKWGKPYMGVGRNMAYHRSEFFNQNGFINHIKLRSGDDDLFINEAATANNTAICCTEGSFTYSKPKNSFASWIFQKRRHLTTATYYKPFDKLQLGLFYCSQLLFFILSIILLAVSFQWQIVLGLITFRYLSAWLSIGYATKKLKEKEIILWFPILEVALIVAQLHIFLSNLISKPIRWK</sequence>
<protein>
    <submittedName>
        <fullName evidence="6">Cellulose synthase/poly-beta-1,6-N-acetylglucosamine synthase-like glycosyltransferase</fullName>
    </submittedName>
</protein>
<dbReference type="InterPro" id="IPR029044">
    <property type="entry name" value="Nucleotide-diphossugar_trans"/>
</dbReference>
<evidence type="ECO:0000259" key="5">
    <source>
        <dbReference type="Pfam" id="PF00535"/>
    </source>
</evidence>
<name>A0A543G4N1_9FLAO</name>
<dbReference type="Pfam" id="PF00535">
    <property type="entry name" value="Glycos_transf_2"/>
    <property type="match status" value="1"/>
</dbReference>
<keyword evidence="4" id="KW-1133">Transmembrane helix</keyword>
<dbReference type="GO" id="GO:0016757">
    <property type="term" value="F:glycosyltransferase activity"/>
    <property type="evidence" value="ECO:0007669"/>
    <property type="project" value="UniProtKB-KW"/>
</dbReference>
<organism evidence="6 7">
    <name type="scientific">Flavobacterium branchiophilum</name>
    <dbReference type="NCBI Taxonomy" id="55197"/>
    <lineage>
        <taxon>Bacteria</taxon>
        <taxon>Pseudomonadati</taxon>
        <taxon>Bacteroidota</taxon>
        <taxon>Flavobacteriia</taxon>
        <taxon>Flavobacteriales</taxon>
        <taxon>Flavobacteriaceae</taxon>
        <taxon>Flavobacterium</taxon>
    </lineage>
</organism>
<evidence type="ECO:0000313" key="6">
    <source>
        <dbReference type="EMBL" id="TQM41007.1"/>
    </source>
</evidence>
<feature type="transmembrane region" description="Helical" evidence="4">
    <location>
        <begin position="350"/>
        <end position="370"/>
    </location>
</feature>
<dbReference type="EMBL" id="VFPJ01000001">
    <property type="protein sequence ID" value="TQM41007.1"/>
    <property type="molecule type" value="Genomic_DNA"/>
</dbReference>
<evidence type="ECO:0000313" key="7">
    <source>
        <dbReference type="Proteomes" id="UP000320773"/>
    </source>
</evidence>
<proteinExistence type="inferred from homology"/>